<evidence type="ECO:0008006" key="4">
    <source>
        <dbReference type="Google" id="ProtNLM"/>
    </source>
</evidence>
<organism evidence="2 3">
    <name type="scientific">Aporhodopirellula rubra</name>
    <dbReference type="NCBI Taxonomy" id="980271"/>
    <lineage>
        <taxon>Bacteria</taxon>
        <taxon>Pseudomonadati</taxon>
        <taxon>Planctomycetota</taxon>
        <taxon>Planctomycetia</taxon>
        <taxon>Pirellulales</taxon>
        <taxon>Pirellulaceae</taxon>
        <taxon>Aporhodopirellula</taxon>
    </lineage>
</organism>
<dbReference type="Proteomes" id="UP000536179">
    <property type="component" value="Unassembled WGS sequence"/>
</dbReference>
<name>A0A7W5E5Y7_9BACT</name>
<dbReference type="EMBL" id="JACHXU010000036">
    <property type="protein sequence ID" value="MBB3210349.1"/>
    <property type="molecule type" value="Genomic_DNA"/>
</dbReference>
<keyword evidence="3" id="KW-1185">Reference proteome</keyword>
<gene>
    <name evidence="2" type="ORF">FHS27_006196</name>
</gene>
<evidence type="ECO:0000313" key="3">
    <source>
        <dbReference type="Proteomes" id="UP000536179"/>
    </source>
</evidence>
<reference evidence="2 3" key="1">
    <citation type="submission" date="2020-08" db="EMBL/GenBank/DDBJ databases">
        <title>Genomic Encyclopedia of Type Strains, Phase III (KMG-III): the genomes of soil and plant-associated and newly described type strains.</title>
        <authorList>
            <person name="Whitman W."/>
        </authorList>
    </citation>
    <scope>NUCLEOTIDE SEQUENCE [LARGE SCALE GENOMIC DNA]</scope>
    <source>
        <strain evidence="2 3">CECT 8075</strain>
    </source>
</reference>
<dbReference type="Pfam" id="PF07586">
    <property type="entry name" value="HXXSHH"/>
    <property type="match status" value="1"/>
</dbReference>
<evidence type="ECO:0000256" key="1">
    <source>
        <dbReference type="SAM" id="MobiDB-lite"/>
    </source>
</evidence>
<protein>
    <recommendedName>
        <fullName evidence="4">Secreted protein containing DUF1552</fullName>
    </recommendedName>
</protein>
<feature type="compositionally biased region" description="Polar residues" evidence="1">
    <location>
        <begin position="1"/>
        <end position="11"/>
    </location>
</feature>
<comment type="caution">
    <text evidence="2">The sequence shown here is derived from an EMBL/GenBank/DDBJ whole genome shotgun (WGS) entry which is preliminary data.</text>
</comment>
<evidence type="ECO:0000313" key="2">
    <source>
        <dbReference type="EMBL" id="MBB3210349.1"/>
    </source>
</evidence>
<accession>A0A7W5E5Y7</accession>
<proteinExistence type="predicted"/>
<dbReference type="RefSeq" id="WP_246421220.1">
    <property type="nucleotide sequence ID" value="NZ_JACHXU010000036.1"/>
</dbReference>
<dbReference type="AlphaFoldDB" id="A0A7W5E5Y7"/>
<dbReference type="InterPro" id="IPR011447">
    <property type="entry name" value="DUF1552"/>
</dbReference>
<feature type="region of interest" description="Disordered" evidence="1">
    <location>
        <begin position="1"/>
        <end position="25"/>
    </location>
</feature>
<sequence>MKANQTASSARRPNAAAGSPACPRGGHRLARRTILRAAGMSLGLPLLESMTPAAMSAFASAGPTGEDAAAPVRMACVFVPNGVIQPQWRPIIDGHERTRRGDIVTDDGSACLTFKDWQLGTTLSPLESVKAKINLLENLALDNGRGKADGAGDHARGGSTFLTAARPVKTSSNIRLGISVDQVAATALAGQTTLPSIELGLQGSRNAGSCDSGYSCAYSSNISWKNETQPMPKETIPRLAFERMFGSGNATVQREQRQTRRSILDIVRNDAEKLMKQVGETDKRKLDEYFTSVREIEKRIEHTEAEDLAAMPDLHVPVGRIEAFREHARLMFDLMVVGFQTDTTRVATLMLDTAGGNRTYREIGVNDAHHGLSHHQNREDNVSKLQKIDHYLVEQFAYFVEKLDSVSDAHGTLLDQCMVLYGSGLGDGNRHTHHDLPIILAGGGGGRLETGRVMRYQTEQPMANLYLSMLECMGTPAEAMGDSTGLLAGLLS</sequence>